<proteinExistence type="predicted"/>
<evidence type="ECO:0000259" key="1">
    <source>
        <dbReference type="Pfam" id="PF12728"/>
    </source>
</evidence>
<name>A0ABT4HZN8_9BACL</name>
<organism evidence="2 3">
    <name type="scientific">Brevibacillus halotolerans</name>
    <dbReference type="NCBI Taxonomy" id="1507437"/>
    <lineage>
        <taxon>Bacteria</taxon>
        <taxon>Bacillati</taxon>
        <taxon>Bacillota</taxon>
        <taxon>Bacilli</taxon>
        <taxon>Bacillales</taxon>
        <taxon>Paenibacillaceae</taxon>
        <taxon>Brevibacillus</taxon>
    </lineage>
</organism>
<keyword evidence="3" id="KW-1185">Reference proteome</keyword>
<dbReference type="InterPro" id="IPR041657">
    <property type="entry name" value="HTH_17"/>
</dbReference>
<dbReference type="Proteomes" id="UP001067708">
    <property type="component" value="Unassembled WGS sequence"/>
</dbReference>
<feature type="domain" description="Helix-turn-helix" evidence="1">
    <location>
        <begin position="11"/>
        <end position="58"/>
    </location>
</feature>
<sequence>MNNFDELPNSLEVSQIQKILNCGRRQAYELINSGEFHVVRIGTRIKVSKRVFFEWYEGKEFTEWLEKKCTNRG</sequence>
<evidence type="ECO:0000313" key="2">
    <source>
        <dbReference type="EMBL" id="MCZ0831767.1"/>
    </source>
</evidence>
<gene>
    <name evidence="2" type="ORF">O0535_13565</name>
</gene>
<dbReference type="Pfam" id="PF12728">
    <property type="entry name" value="HTH_17"/>
    <property type="match status" value="1"/>
</dbReference>
<dbReference type="EMBL" id="JAPTNG010000009">
    <property type="protein sequence ID" value="MCZ0831767.1"/>
    <property type="molecule type" value="Genomic_DNA"/>
</dbReference>
<comment type="caution">
    <text evidence="2">The sequence shown here is derived from an EMBL/GenBank/DDBJ whole genome shotgun (WGS) entry which is preliminary data.</text>
</comment>
<dbReference type="RefSeq" id="WP_258417612.1">
    <property type="nucleotide sequence ID" value="NZ_JAPTNG010000009.1"/>
</dbReference>
<protein>
    <submittedName>
        <fullName evidence="2">Helix-turn-helix domain-containing protein</fullName>
    </submittedName>
</protein>
<evidence type="ECO:0000313" key="3">
    <source>
        <dbReference type="Proteomes" id="UP001067708"/>
    </source>
</evidence>
<reference evidence="2" key="1">
    <citation type="submission" date="2022-09" db="EMBL/GenBank/DDBJ databases">
        <title>Genome analysis and characterization of larvicidal activity of Brevibacillus strains.</title>
        <authorList>
            <person name="Patrusheva E.V."/>
            <person name="Izotova A.O."/>
            <person name="Toshchakov S.V."/>
            <person name="Sineoky S.P."/>
        </authorList>
    </citation>
    <scope>NUCLEOTIDE SEQUENCE</scope>
    <source>
        <strain evidence="2">VKPM_B-13244</strain>
    </source>
</reference>
<accession>A0ABT4HZN8</accession>